<proteinExistence type="predicted"/>
<evidence type="ECO:0000313" key="2">
    <source>
        <dbReference type="Proteomes" id="UP001153076"/>
    </source>
</evidence>
<gene>
    <name evidence="1" type="ORF">Cgig2_029749</name>
</gene>
<dbReference type="AlphaFoldDB" id="A0A9Q1K2S4"/>
<evidence type="ECO:0000313" key="1">
    <source>
        <dbReference type="EMBL" id="KAJ8435378.1"/>
    </source>
</evidence>
<dbReference type="OrthoDB" id="1932741at2759"/>
<reference evidence="1" key="1">
    <citation type="submission" date="2022-04" db="EMBL/GenBank/DDBJ databases">
        <title>Carnegiea gigantea Genome sequencing and assembly v2.</title>
        <authorList>
            <person name="Copetti D."/>
            <person name="Sanderson M.J."/>
            <person name="Burquez A."/>
            <person name="Wojciechowski M.F."/>
        </authorList>
    </citation>
    <scope>NUCLEOTIDE SEQUENCE</scope>
    <source>
        <strain evidence="1">SGP5-SGP5p</strain>
        <tissue evidence="1">Aerial part</tissue>
    </source>
</reference>
<accession>A0A9Q1K2S4</accession>
<organism evidence="1 2">
    <name type="scientific">Carnegiea gigantea</name>
    <dbReference type="NCBI Taxonomy" id="171969"/>
    <lineage>
        <taxon>Eukaryota</taxon>
        <taxon>Viridiplantae</taxon>
        <taxon>Streptophyta</taxon>
        <taxon>Embryophyta</taxon>
        <taxon>Tracheophyta</taxon>
        <taxon>Spermatophyta</taxon>
        <taxon>Magnoliopsida</taxon>
        <taxon>eudicotyledons</taxon>
        <taxon>Gunneridae</taxon>
        <taxon>Pentapetalae</taxon>
        <taxon>Caryophyllales</taxon>
        <taxon>Cactineae</taxon>
        <taxon>Cactaceae</taxon>
        <taxon>Cactoideae</taxon>
        <taxon>Echinocereeae</taxon>
        <taxon>Carnegiea</taxon>
    </lineage>
</organism>
<protein>
    <submittedName>
        <fullName evidence="1">Uncharacterized protein</fullName>
    </submittedName>
</protein>
<name>A0A9Q1K2S4_9CARY</name>
<keyword evidence="2" id="KW-1185">Reference proteome</keyword>
<dbReference type="Proteomes" id="UP001153076">
    <property type="component" value="Unassembled WGS sequence"/>
</dbReference>
<dbReference type="EMBL" id="JAKOGI010000418">
    <property type="protein sequence ID" value="KAJ8435378.1"/>
    <property type="molecule type" value="Genomic_DNA"/>
</dbReference>
<sequence length="194" mass="21914">MFRLVMFLKSLKAPLQRLNKDTFHDIHNQQDKHREKLCQVQMKLHKDPLNTGLLQEEEECRAAYLRILKSSLSLMKQQTREEGNWVPGVANVLNAYYQGLIGVQNNHRVPIDRESNGSAQNILKKLGYGGQPSQVLSGDGGSHQGKILDVKIIVIHRENILGELHAPGSIDIYLTPGSDTTGYEDMQRLYLGDK</sequence>
<comment type="caution">
    <text evidence="1">The sequence shown here is derived from an EMBL/GenBank/DDBJ whole genome shotgun (WGS) entry which is preliminary data.</text>
</comment>